<keyword evidence="4" id="KW-0812">Transmembrane</keyword>
<evidence type="ECO:0000256" key="3">
    <source>
        <dbReference type="SAM" id="MobiDB-lite"/>
    </source>
</evidence>
<evidence type="ECO:0000256" key="1">
    <source>
        <dbReference type="ARBA" id="ARBA00022658"/>
    </source>
</evidence>
<protein>
    <recommendedName>
        <fullName evidence="5">RCC1-like domain-containing protein</fullName>
    </recommendedName>
</protein>
<proteinExistence type="predicted"/>
<dbReference type="SUPFAM" id="SSF50985">
    <property type="entry name" value="RCC1/BLIP-II"/>
    <property type="match status" value="1"/>
</dbReference>
<organism evidence="6 7">
    <name type="scientific">Pendulispora albinea</name>
    <dbReference type="NCBI Taxonomy" id="2741071"/>
    <lineage>
        <taxon>Bacteria</taxon>
        <taxon>Pseudomonadati</taxon>
        <taxon>Myxococcota</taxon>
        <taxon>Myxococcia</taxon>
        <taxon>Myxococcales</taxon>
        <taxon>Sorangiineae</taxon>
        <taxon>Pendulisporaceae</taxon>
        <taxon>Pendulispora</taxon>
    </lineage>
</organism>
<evidence type="ECO:0000256" key="4">
    <source>
        <dbReference type="SAM" id="Phobius"/>
    </source>
</evidence>
<keyword evidence="4" id="KW-1133">Transmembrane helix</keyword>
<name>A0ABZ2M281_9BACT</name>
<dbReference type="InterPro" id="IPR000408">
    <property type="entry name" value="Reg_chr_condens"/>
</dbReference>
<accession>A0ABZ2M281</accession>
<dbReference type="Pfam" id="PF25390">
    <property type="entry name" value="WD40_RLD"/>
    <property type="match status" value="1"/>
</dbReference>
<feature type="domain" description="RCC1-like" evidence="5">
    <location>
        <begin position="121"/>
        <end position="419"/>
    </location>
</feature>
<keyword evidence="1" id="KW-0344">Guanine-nucleotide releasing factor</keyword>
<keyword evidence="2" id="KW-0677">Repeat</keyword>
<feature type="region of interest" description="Disordered" evidence="3">
    <location>
        <begin position="415"/>
        <end position="437"/>
    </location>
</feature>
<dbReference type="Gene3D" id="2.130.10.30">
    <property type="entry name" value="Regulator of chromosome condensation 1/beta-lactamase-inhibitor protein II"/>
    <property type="match status" value="2"/>
</dbReference>
<evidence type="ECO:0000313" key="6">
    <source>
        <dbReference type="EMBL" id="WXB15480.1"/>
    </source>
</evidence>
<evidence type="ECO:0000313" key="7">
    <source>
        <dbReference type="Proteomes" id="UP001370348"/>
    </source>
</evidence>
<feature type="transmembrane region" description="Helical" evidence="4">
    <location>
        <begin position="12"/>
        <end position="35"/>
    </location>
</feature>
<gene>
    <name evidence="6" type="ORF">LZC94_47625</name>
</gene>
<dbReference type="PANTHER" id="PTHR45982:SF1">
    <property type="entry name" value="REGULATOR OF CHROMOSOME CONDENSATION"/>
    <property type="match status" value="1"/>
</dbReference>
<dbReference type="InterPro" id="IPR051553">
    <property type="entry name" value="Ran_GTPase-activating"/>
</dbReference>
<sequence>MSAERWRHRQTAVVLAMAMGASIACGVSCASVLGIDELPVYRGDDGGDGGGPLGDPDGGPWATAIAAGRYHACAVLNDGTLRCWGNNERGAIGAPAVTPYADGGYAFDGRAIMAPVAASVGKVAQVGLGENISCAVLPDAKGVCWGDDAKRALGRGTAGAPEAARPHPEAKPVTDLGAAEQMGAGLGFACALSGERVFCWGTNGYYVLGVEQSDPYFVASAQEIAMPGRRAAKQLAVGGSHVCALLDDAHVACWGNNWNGQLGRPTADGGRNPQATPLVIPSLADIVEVRAGDDATCARAKSGRVSCFGKGHLLGRGTADAGEEEFTPAPVVLPESAKAIAVGPTHACAILVTGGVRCWGEPEEGKLGSGQSDDVTTPLEVLGLPGPAAALATASNFTCALLEDHTLWCWGGGSRGQGNAPESGPTPLRVSFGSDGH</sequence>
<dbReference type="PROSITE" id="PS50012">
    <property type="entry name" value="RCC1_3"/>
    <property type="match status" value="3"/>
</dbReference>
<dbReference type="PANTHER" id="PTHR45982">
    <property type="entry name" value="REGULATOR OF CHROMOSOME CONDENSATION"/>
    <property type="match status" value="1"/>
</dbReference>
<dbReference type="PROSITE" id="PS51257">
    <property type="entry name" value="PROKAR_LIPOPROTEIN"/>
    <property type="match status" value="1"/>
</dbReference>
<keyword evidence="7" id="KW-1185">Reference proteome</keyword>
<dbReference type="PRINTS" id="PR00633">
    <property type="entry name" value="RCCNDNSATION"/>
</dbReference>
<dbReference type="InterPro" id="IPR058923">
    <property type="entry name" value="RCC1-like_dom"/>
</dbReference>
<keyword evidence="4" id="KW-0472">Membrane</keyword>
<dbReference type="Pfam" id="PF13540">
    <property type="entry name" value="RCC1_2"/>
    <property type="match status" value="1"/>
</dbReference>
<evidence type="ECO:0000259" key="5">
    <source>
        <dbReference type="Pfam" id="PF25390"/>
    </source>
</evidence>
<dbReference type="Proteomes" id="UP001370348">
    <property type="component" value="Chromosome"/>
</dbReference>
<dbReference type="InterPro" id="IPR009091">
    <property type="entry name" value="RCC1/BLIP-II"/>
</dbReference>
<dbReference type="EMBL" id="CP089984">
    <property type="protein sequence ID" value="WXB15480.1"/>
    <property type="molecule type" value="Genomic_DNA"/>
</dbReference>
<dbReference type="RefSeq" id="WP_394825109.1">
    <property type="nucleotide sequence ID" value="NZ_CP089984.1"/>
</dbReference>
<evidence type="ECO:0000256" key="2">
    <source>
        <dbReference type="ARBA" id="ARBA00022737"/>
    </source>
</evidence>
<reference evidence="6 7" key="1">
    <citation type="submission" date="2021-12" db="EMBL/GenBank/DDBJ databases">
        <title>Discovery of the Pendulisporaceae a myxobacterial family with distinct sporulation behavior and unique specialized metabolism.</title>
        <authorList>
            <person name="Garcia R."/>
            <person name="Popoff A."/>
            <person name="Bader C.D."/>
            <person name="Loehr J."/>
            <person name="Walesch S."/>
            <person name="Walt C."/>
            <person name="Boldt J."/>
            <person name="Bunk B."/>
            <person name="Haeckl F.J.F.P.J."/>
            <person name="Gunesch A.P."/>
            <person name="Birkelbach J."/>
            <person name="Nuebel U."/>
            <person name="Pietschmann T."/>
            <person name="Bach T."/>
            <person name="Mueller R."/>
        </authorList>
    </citation>
    <scope>NUCLEOTIDE SEQUENCE [LARGE SCALE GENOMIC DNA]</scope>
    <source>
        <strain evidence="6 7">MSr11954</strain>
    </source>
</reference>